<comment type="caution">
    <text evidence="2">The sequence shown here is derived from an EMBL/GenBank/DDBJ whole genome shotgun (WGS) entry which is preliminary data.</text>
</comment>
<organism evidence="2 3">
    <name type="scientific">Psychrosphaera algicola</name>
    <dbReference type="NCBI Taxonomy" id="3023714"/>
    <lineage>
        <taxon>Bacteria</taxon>
        <taxon>Pseudomonadati</taxon>
        <taxon>Pseudomonadota</taxon>
        <taxon>Gammaproteobacteria</taxon>
        <taxon>Alteromonadales</taxon>
        <taxon>Pseudoalteromonadaceae</taxon>
        <taxon>Psychrosphaera</taxon>
    </lineage>
</organism>
<evidence type="ECO:0008006" key="4">
    <source>
        <dbReference type="Google" id="ProtNLM"/>
    </source>
</evidence>
<evidence type="ECO:0000256" key="1">
    <source>
        <dbReference type="SAM" id="SignalP"/>
    </source>
</evidence>
<keyword evidence="1" id="KW-0732">Signal</keyword>
<feature type="chain" id="PRO_5045722035" description="Lipoprotein" evidence="1">
    <location>
        <begin position="20"/>
        <end position="237"/>
    </location>
</feature>
<dbReference type="Proteomes" id="UP001528411">
    <property type="component" value="Unassembled WGS sequence"/>
</dbReference>
<sequence length="237" mass="26805">MKKIIKIILAVSLVTAVLTGCVMTPQTDALGNSFVGFGEHQIVTEEEAKKLPRGERLTRISIDMQNIGFKKVKVSNLMDSVTESILSIFENQYELLSRYTLIVDDHKDVTSFIYANEGKSSEELAEEVRRFDMMAETEDQKIGPKLQRYRTANDEIQKQNTILAGELVKQTVRLASFFQENSEELLGADALTMLLNAGKISEAYNLAEIRIHMASIANDFIDDEKAVLEITKKFKRY</sequence>
<dbReference type="EMBL" id="JAQOMS010000002">
    <property type="protein sequence ID" value="MDC2889129.1"/>
    <property type="molecule type" value="Genomic_DNA"/>
</dbReference>
<evidence type="ECO:0000313" key="2">
    <source>
        <dbReference type="EMBL" id="MDC2889129.1"/>
    </source>
</evidence>
<gene>
    <name evidence="2" type="ORF">PN838_10595</name>
</gene>
<keyword evidence="3" id="KW-1185">Reference proteome</keyword>
<name>A0ABT5FDC1_9GAMM</name>
<feature type="signal peptide" evidence="1">
    <location>
        <begin position="1"/>
        <end position="19"/>
    </location>
</feature>
<evidence type="ECO:0000313" key="3">
    <source>
        <dbReference type="Proteomes" id="UP001528411"/>
    </source>
</evidence>
<proteinExistence type="predicted"/>
<dbReference type="PROSITE" id="PS51257">
    <property type="entry name" value="PROKAR_LIPOPROTEIN"/>
    <property type="match status" value="1"/>
</dbReference>
<accession>A0ABT5FDC1</accession>
<reference evidence="2 3" key="1">
    <citation type="submission" date="2023-01" db="EMBL/GenBank/DDBJ databases">
        <title>Psychrosphaera sp. nov., isolated from marine algae.</title>
        <authorList>
            <person name="Bayburt H."/>
            <person name="Choi B.J."/>
            <person name="Kim J.M."/>
            <person name="Choi D.G."/>
            <person name="Jeon C.O."/>
        </authorList>
    </citation>
    <scope>NUCLEOTIDE SEQUENCE [LARGE SCALE GENOMIC DNA]</scope>
    <source>
        <strain evidence="2 3">G1-22</strain>
    </source>
</reference>
<protein>
    <recommendedName>
        <fullName evidence="4">Lipoprotein</fullName>
    </recommendedName>
</protein>
<dbReference type="RefSeq" id="WP_272180631.1">
    <property type="nucleotide sequence ID" value="NZ_JAQOMS010000002.1"/>
</dbReference>